<dbReference type="Proteomes" id="UP000542674">
    <property type="component" value="Unassembled WGS sequence"/>
</dbReference>
<comment type="caution">
    <text evidence="1">The sequence shown here is derived from an EMBL/GenBank/DDBJ whole genome shotgun (WGS) entry which is preliminary data.</text>
</comment>
<proteinExistence type="predicted"/>
<sequence>MLEMGVSMSEERDTWEIRIGVHATEEQVRELIEKIKLLLCPVPEHAGPCPVPWATGLVPRDAFPDGYGYPELEEQFRIEHGHDDA</sequence>
<dbReference type="EMBL" id="JACHJS010000001">
    <property type="protein sequence ID" value="MBB4965424.1"/>
    <property type="molecule type" value="Genomic_DNA"/>
</dbReference>
<evidence type="ECO:0000313" key="1">
    <source>
        <dbReference type="EMBL" id="MBB4965424.1"/>
    </source>
</evidence>
<protein>
    <submittedName>
        <fullName evidence="1">Uncharacterized protein</fullName>
    </submittedName>
</protein>
<dbReference type="AlphaFoldDB" id="A0A7W7T2M3"/>
<name>A0A7W7T2M3_9PSEU</name>
<organism evidence="1 2">
    <name type="scientific">Saccharothrix violaceirubra</name>
    <dbReference type="NCBI Taxonomy" id="413306"/>
    <lineage>
        <taxon>Bacteria</taxon>
        <taxon>Bacillati</taxon>
        <taxon>Actinomycetota</taxon>
        <taxon>Actinomycetes</taxon>
        <taxon>Pseudonocardiales</taxon>
        <taxon>Pseudonocardiaceae</taxon>
        <taxon>Saccharothrix</taxon>
    </lineage>
</organism>
<gene>
    <name evidence="1" type="ORF">F4559_002783</name>
</gene>
<reference evidence="1 2" key="1">
    <citation type="submission" date="2020-08" db="EMBL/GenBank/DDBJ databases">
        <title>Sequencing the genomes of 1000 actinobacteria strains.</title>
        <authorList>
            <person name="Klenk H.-P."/>
        </authorList>
    </citation>
    <scope>NUCLEOTIDE SEQUENCE [LARGE SCALE GENOMIC DNA]</scope>
    <source>
        <strain evidence="1 2">DSM 45084</strain>
    </source>
</reference>
<evidence type="ECO:0000313" key="2">
    <source>
        <dbReference type="Proteomes" id="UP000542674"/>
    </source>
</evidence>
<accession>A0A7W7T2M3</accession>
<keyword evidence="2" id="KW-1185">Reference proteome</keyword>